<organism evidence="1">
    <name type="scientific">Siphoviridae sp. ctrCv3</name>
    <dbReference type="NCBI Taxonomy" id="2827954"/>
    <lineage>
        <taxon>Viruses</taxon>
        <taxon>Duplodnaviria</taxon>
        <taxon>Heunggongvirae</taxon>
        <taxon>Uroviricota</taxon>
        <taxon>Caudoviricetes</taxon>
    </lineage>
</organism>
<reference evidence="1" key="1">
    <citation type="journal article" date="2021" name="Proc. Natl. Acad. Sci. U.S.A.">
        <title>A Catalog of Tens of Thousands of Viruses from Human Metagenomes Reveals Hidden Associations with Chronic Diseases.</title>
        <authorList>
            <person name="Tisza M.J."/>
            <person name="Buck C.B."/>
        </authorList>
    </citation>
    <scope>NUCLEOTIDE SEQUENCE</scope>
    <source>
        <strain evidence="1">CtrCv3</strain>
    </source>
</reference>
<protein>
    <submittedName>
        <fullName evidence="1">Uncharacterized protein</fullName>
    </submittedName>
</protein>
<accession>A0A8S5SCN9</accession>
<proteinExistence type="predicted"/>
<dbReference type="EMBL" id="BK032572">
    <property type="protein sequence ID" value="DAF48696.1"/>
    <property type="molecule type" value="Genomic_DNA"/>
</dbReference>
<sequence>MNDCESCIHYPPSAADGKPCCFCDPTDTLLNCYQRKDDAK</sequence>
<name>A0A8S5SCN9_9CAUD</name>
<evidence type="ECO:0000313" key="1">
    <source>
        <dbReference type="EMBL" id="DAF48696.1"/>
    </source>
</evidence>